<comment type="similarity">
    <text evidence="5">Belongs to the glutamate--cysteine ligase type 2 family. YbdK subfamily.</text>
</comment>
<keyword evidence="2 5" id="KW-0547">Nucleotide-binding</keyword>
<keyword evidence="7" id="KW-1185">Reference proteome</keyword>
<gene>
    <name evidence="6" type="ORF">SAMN04488242_2621</name>
</gene>
<sequence length="396" mass="43736">MRSFGVEEELLIVKAHTLVPYPIAQEVVSTHMEDRPSRLIHTVETTRTEWPMPSDHVLVTGLHQEQLKVVGPPVDTFNEQLEAIRRGRQLADAAATEWGARVVALASPLSSQQPHVTTDPRHRAIGSRYGLLAREQLSCGFHIHVEVDSDDEGIHVLDRSRVWLPVLLAMSANSPYWNGTDSSFASYRYQSWCRWPTAGPCEPYGSIAAYQRRAEAMIRSGAALDREMLHYDARLSEHYPTVEVRVADVCLDPRGAAALATLVRALVETAANQWRAGEPAPPVGAAELRAWSWRAAHDGLAGQLMDPRSGAERPAEEVVARFLDHVGEALEETGEWGLVVPVVADLLLNGTGADWQRRAYAERADFRDVVEVALSMTHEEGPPPQEPAAALMPRIA</sequence>
<comment type="function">
    <text evidence="5">ATP-dependent carboxylate-amine ligase which exhibits weak glutamate--cysteine ligase activity.</text>
</comment>
<proteinExistence type="inferred from homology"/>
<dbReference type="AlphaFoldDB" id="A0A1G9MGJ3"/>
<dbReference type="InterPro" id="IPR014746">
    <property type="entry name" value="Gln_synth/guanido_kin_cat_dom"/>
</dbReference>
<keyword evidence="1 5" id="KW-0436">Ligase</keyword>
<evidence type="ECO:0000256" key="2">
    <source>
        <dbReference type="ARBA" id="ARBA00022741"/>
    </source>
</evidence>
<dbReference type="Pfam" id="PF04107">
    <property type="entry name" value="GCS2"/>
    <property type="match status" value="1"/>
</dbReference>
<comment type="catalytic activity">
    <reaction evidence="4 5">
        <text>L-cysteine + L-glutamate + ATP = gamma-L-glutamyl-L-cysteine + ADP + phosphate + H(+)</text>
        <dbReference type="Rhea" id="RHEA:13285"/>
        <dbReference type="ChEBI" id="CHEBI:15378"/>
        <dbReference type="ChEBI" id="CHEBI:29985"/>
        <dbReference type="ChEBI" id="CHEBI:30616"/>
        <dbReference type="ChEBI" id="CHEBI:35235"/>
        <dbReference type="ChEBI" id="CHEBI:43474"/>
        <dbReference type="ChEBI" id="CHEBI:58173"/>
        <dbReference type="ChEBI" id="CHEBI:456216"/>
        <dbReference type="EC" id="6.3.2.2"/>
    </reaction>
</comment>
<dbReference type="NCBIfam" id="TIGR02050">
    <property type="entry name" value="gshA_cyan_rel"/>
    <property type="match status" value="1"/>
</dbReference>
<dbReference type="HAMAP" id="MF_01609">
    <property type="entry name" value="Glu_cys_ligase_2"/>
    <property type="match status" value="1"/>
</dbReference>
<evidence type="ECO:0000313" key="7">
    <source>
        <dbReference type="Proteomes" id="UP000199475"/>
    </source>
</evidence>
<dbReference type="PANTHER" id="PTHR36510">
    <property type="entry name" value="GLUTAMATE--CYSTEINE LIGASE 2-RELATED"/>
    <property type="match status" value="1"/>
</dbReference>
<keyword evidence="3 5" id="KW-0067">ATP-binding</keyword>
<reference evidence="6 7" key="1">
    <citation type="submission" date="2016-10" db="EMBL/GenBank/DDBJ databases">
        <authorList>
            <person name="de Groot N.N."/>
        </authorList>
    </citation>
    <scope>NUCLEOTIDE SEQUENCE [LARGE SCALE GENOMIC DNA]</scope>
    <source>
        <strain evidence="6 7">CGMCC 1.9159</strain>
    </source>
</reference>
<dbReference type="GO" id="GO:0042398">
    <property type="term" value="P:modified amino acid biosynthetic process"/>
    <property type="evidence" value="ECO:0007669"/>
    <property type="project" value="InterPro"/>
</dbReference>
<dbReference type="InterPro" id="IPR011793">
    <property type="entry name" value="YbdK"/>
</dbReference>
<dbReference type="InterPro" id="IPR006336">
    <property type="entry name" value="GCS2"/>
</dbReference>
<dbReference type="OrthoDB" id="9769628at2"/>
<dbReference type="Proteomes" id="UP000199475">
    <property type="component" value="Unassembled WGS sequence"/>
</dbReference>
<dbReference type="Gene3D" id="3.30.590.20">
    <property type="match status" value="1"/>
</dbReference>
<organism evidence="6 7">
    <name type="scientific">Tessaracoccus oleiagri</name>
    <dbReference type="NCBI Taxonomy" id="686624"/>
    <lineage>
        <taxon>Bacteria</taxon>
        <taxon>Bacillati</taxon>
        <taxon>Actinomycetota</taxon>
        <taxon>Actinomycetes</taxon>
        <taxon>Propionibacteriales</taxon>
        <taxon>Propionibacteriaceae</taxon>
        <taxon>Tessaracoccus</taxon>
    </lineage>
</organism>
<evidence type="ECO:0000256" key="3">
    <source>
        <dbReference type="ARBA" id="ARBA00022840"/>
    </source>
</evidence>
<dbReference type="STRING" id="686624.SAMN04488242_2621"/>
<accession>A0A1G9MGJ3</accession>
<evidence type="ECO:0000256" key="5">
    <source>
        <dbReference type="HAMAP-Rule" id="MF_01609"/>
    </source>
</evidence>
<dbReference type="PANTHER" id="PTHR36510:SF1">
    <property type="entry name" value="GLUTAMATE--CYSTEINE LIGASE 2-RELATED"/>
    <property type="match status" value="1"/>
</dbReference>
<dbReference type="InterPro" id="IPR050141">
    <property type="entry name" value="GCL_type2/YbdK_subfam"/>
</dbReference>
<protein>
    <recommendedName>
        <fullName evidence="5">Putative glutamate--cysteine ligase 2</fullName>
        <ecNumber evidence="5">6.3.2.2</ecNumber>
    </recommendedName>
    <alternativeName>
        <fullName evidence="5">Gamma-glutamylcysteine synthetase 2</fullName>
        <shortName evidence="5">GCS 2</shortName>
        <shortName evidence="5">Gamma-GCS 2</shortName>
    </alternativeName>
</protein>
<dbReference type="EMBL" id="FNGP01000005">
    <property type="protein sequence ID" value="SDL73382.1"/>
    <property type="molecule type" value="Genomic_DNA"/>
</dbReference>
<dbReference type="GO" id="GO:0005524">
    <property type="term" value="F:ATP binding"/>
    <property type="evidence" value="ECO:0007669"/>
    <property type="project" value="UniProtKB-KW"/>
</dbReference>
<evidence type="ECO:0000256" key="1">
    <source>
        <dbReference type="ARBA" id="ARBA00022598"/>
    </source>
</evidence>
<dbReference type="NCBIfam" id="NF010041">
    <property type="entry name" value="PRK13517.1-1"/>
    <property type="match status" value="1"/>
</dbReference>
<evidence type="ECO:0000313" key="6">
    <source>
        <dbReference type="EMBL" id="SDL73382.1"/>
    </source>
</evidence>
<dbReference type="RefSeq" id="WP_093253010.1">
    <property type="nucleotide sequence ID" value="NZ_FNGP01000005.1"/>
</dbReference>
<evidence type="ECO:0000256" key="4">
    <source>
        <dbReference type="ARBA" id="ARBA00048819"/>
    </source>
</evidence>
<dbReference type="GO" id="GO:0004357">
    <property type="term" value="F:glutamate-cysteine ligase activity"/>
    <property type="evidence" value="ECO:0007669"/>
    <property type="project" value="UniProtKB-EC"/>
</dbReference>
<name>A0A1G9MGJ3_9ACTN</name>
<dbReference type="EC" id="6.3.2.2" evidence="5"/>
<dbReference type="SUPFAM" id="SSF55931">
    <property type="entry name" value="Glutamine synthetase/guanido kinase"/>
    <property type="match status" value="1"/>
</dbReference>